<protein>
    <submittedName>
        <fullName evidence="7">TetR family transcriptional regulator</fullName>
    </submittedName>
</protein>
<dbReference type="InterPro" id="IPR036271">
    <property type="entry name" value="Tet_transcr_reg_TetR-rel_C_sf"/>
</dbReference>
<reference evidence="7 8" key="1">
    <citation type="submission" date="2019-10" db="EMBL/GenBank/DDBJ databases">
        <title>New species of Slilvanegrellaceae.</title>
        <authorList>
            <person name="Pitt A."/>
            <person name="Hahn M.W."/>
        </authorList>
    </citation>
    <scope>NUCLEOTIDE SEQUENCE [LARGE SCALE GENOMIC DNA]</scope>
    <source>
        <strain evidence="7 8">SP-Ram-0.45-NSY-1</strain>
    </source>
</reference>
<dbReference type="SUPFAM" id="SSF48498">
    <property type="entry name" value="Tetracyclin repressor-like, C-terminal domain"/>
    <property type="match status" value="1"/>
</dbReference>
<dbReference type="Pfam" id="PF00440">
    <property type="entry name" value="TetR_N"/>
    <property type="match status" value="1"/>
</dbReference>
<dbReference type="PROSITE" id="PS01081">
    <property type="entry name" value="HTH_TETR_1"/>
    <property type="match status" value="1"/>
</dbReference>
<dbReference type="AlphaFoldDB" id="A0A6N6VUA0"/>
<dbReference type="PANTHER" id="PTHR43479:SF11">
    <property type="entry name" value="ACREF_ENVCD OPERON REPRESSOR-RELATED"/>
    <property type="match status" value="1"/>
</dbReference>
<name>A0A6N6VUA0_9BACT</name>
<dbReference type="PROSITE" id="PS50977">
    <property type="entry name" value="HTH_TETR_2"/>
    <property type="match status" value="1"/>
</dbReference>
<evidence type="ECO:0000259" key="6">
    <source>
        <dbReference type="PROSITE" id="PS50977"/>
    </source>
</evidence>
<dbReference type="PANTHER" id="PTHR43479">
    <property type="entry name" value="ACREF/ENVCD OPERON REPRESSOR-RELATED"/>
    <property type="match status" value="1"/>
</dbReference>
<feature type="domain" description="HTH tetR-type" evidence="6">
    <location>
        <begin position="8"/>
        <end position="68"/>
    </location>
</feature>
<feature type="DNA-binding region" description="H-T-H motif" evidence="5">
    <location>
        <begin position="31"/>
        <end position="50"/>
    </location>
</feature>
<organism evidence="7 8">
    <name type="scientific">Silvanigrella paludirubra</name>
    <dbReference type="NCBI Taxonomy" id="2499159"/>
    <lineage>
        <taxon>Bacteria</taxon>
        <taxon>Pseudomonadati</taxon>
        <taxon>Bdellovibrionota</taxon>
        <taxon>Oligoflexia</taxon>
        <taxon>Silvanigrellales</taxon>
        <taxon>Silvanigrellaceae</taxon>
        <taxon>Silvanigrella</taxon>
    </lineage>
</organism>
<dbReference type="GO" id="GO:0003677">
    <property type="term" value="F:DNA binding"/>
    <property type="evidence" value="ECO:0007669"/>
    <property type="project" value="UniProtKB-UniRule"/>
</dbReference>
<evidence type="ECO:0000256" key="5">
    <source>
        <dbReference type="PROSITE-ProRule" id="PRU00335"/>
    </source>
</evidence>
<sequence length="197" mass="22692">MSRSDLASERKTQIINATIECITRYGYSNFSMQDVARVADVSKGIIHYYFLNKEDLMMTVLDHVSADIENLLHSGDLNPDPIARLSNVIWMCSSVVQNKREYYRINMDFWTQIDQKEKVRQEIASHYAKFRNSIAVIIQQGISQGVFRKGDSAQFASMIIAMIDGIALQWLFDEGVYNYDEIVKNCEEAILNFLVKK</sequence>
<evidence type="ECO:0000256" key="1">
    <source>
        <dbReference type="ARBA" id="ARBA00022491"/>
    </source>
</evidence>
<keyword evidence="2" id="KW-0805">Transcription regulation</keyword>
<dbReference type="InterPro" id="IPR023772">
    <property type="entry name" value="DNA-bd_HTH_TetR-type_CS"/>
</dbReference>
<gene>
    <name evidence="7" type="ORF">GCL60_15135</name>
</gene>
<dbReference type="InterPro" id="IPR001647">
    <property type="entry name" value="HTH_TetR"/>
</dbReference>
<keyword evidence="3 5" id="KW-0238">DNA-binding</keyword>
<dbReference type="InterPro" id="IPR009057">
    <property type="entry name" value="Homeodomain-like_sf"/>
</dbReference>
<dbReference type="Gene3D" id="1.10.357.10">
    <property type="entry name" value="Tetracycline Repressor, domain 2"/>
    <property type="match status" value="1"/>
</dbReference>
<dbReference type="InterPro" id="IPR039538">
    <property type="entry name" value="BetI_C"/>
</dbReference>
<dbReference type="PRINTS" id="PR00455">
    <property type="entry name" value="HTHTETR"/>
</dbReference>
<dbReference type="SUPFAM" id="SSF46689">
    <property type="entry name" value="Homeodomain-like"/>
    <property type="match status" value="1"/>
</dbReference>
<dbReference type="Proteomes" id="UP000437748">
    <property type="component" value="Unassembled WGS sequence"/>
</dbReference>
<dbReference type="Pfam" id="PF13977">
    <property type="entry name" value="TetR_C_6"/>
    <property type="match status" value="1"/>
</dbReference>
<dbReference type="OrthoDB" id="9790413at2"/>
<evidence type="ECO:0000256" key="4">
    <source>
        <dbReference type="ARBA" id="ARBA00023163"/>
    </source>
</evidence>
<dbReference type="InterPro" id="IPR050624">
    <property type="entry name" value="HTH-type_Tx_Regulator"/>
</dbReference>
<dbReference type="EMBL" id="WFLM01000006">
    <property type="protein sequence ID" value="KAB8036462.1"/>
    <property type="molecule type" value="Genomic_DNA"/>
</dbReference>
<evidence type="ECO:0000256" key="3">
    <source>
        <dbReference type="ARBA" id="ARBA00023125"/>
    </source>
</evidence>
<evidence type="ECO:0000313" key="7">
    <source>
        <dbReference type="EMBL" id="KAB8036462.1"/>
    </source>
</evidence>
<evidence type="ECO:0000313" key="8">
    <source>
        <dbReference type="Proteomes" id="UP000437748"/>
    </source>
</evidence>
<dbReference type="RefSeq" id="WP_153421589.1">
    <property type="nucleotide sequence ID" value="NZ_WFLM01000006.1"/>
</dbReference>
<comment type="caution">
    <text evidence="7">The sequence shown here is derived from an EMBL/GenBank/DDBJ whole genome shotgun (WGS) entry which is preliminary data.</text>
</comment>
<keyword evidence="8" id="KW-1185">Reference proteome</keyword>
<proteinExistence type="predicted"/>
<evidence type="ECO:0000256" key="2">
    <source>
        <dbReference type="ARBA" id="ARBA00023015"/>
    </source>
</evidence>
<accession>A0A6N6VUA0</accession>
<keyword evidence="1" id="KW-0678">Repressor</keyword>
<keyword evidence="4" id="KW-0804">Transcription</keyword>